<dbReference type="EMBL" id="CP029490">
    <property type="protein sequence ID" value="AWN20982.1"/>
    <property type="molecule type" value="Genomic_DNA"/>
</dbReference>
<organism evidence="2 3">
    <name type="scientific">Streptococcus sobrinus</name>
    <dbReference type="NCBI Taxonomy" id="1310"/>
    <lineage>
        <taxon>Bacteria</taxon>
        <taxon>Bacillati</taxon>
        <taxon>Bacillota</taxon>
        <taxon>Bacilli</taxon>
        <taxon>Lactobacillales</taxon>
        <taxon>Streptococcaceae</taxon>
        <taxon>Streptococcus</taxon>
    </lineage>
</organism>
<dbReference type="NCBIfam" id="TIGR02327">
    <property type="entry name" value="int_mem_ywzB"/>
    <property type="match status" value="1"/>
</dbReference>
<dbReference type="Proteomes" id="UP000245369">
    <property type="component" value="Chromosome"/>
</dbReference>
<feature type="transmembrane region" description="Helical" evidence="1">
    <location>
        <begin position="44"/>
        <end position="74"/>
    </location>
</feature>
<keyword evidence="1" id="KW-0472">Membrane</keyword>
<feature type="transmembrane region" description="Helical" evidence="1">
    <location>
        <begin position="6"/>
        <end position="24"/>
    </location>
</feature>
<keyword evidence="1" id="KW-0812">Transmembrane</keyword>
<dbReference type="InterPro" id="IPR009526">
    <property type="entry name" value="DUF1146"/>
</dbReference>
<evidence type="ECO:0000313" key="3">
    <source>
        <dbReference type="Proteomes" id="UP000245369"/>
    </source>
</evidence>
<accession>A0ABM6W665</accession>
<name>A0ABM6W665_9STRE</name>
<gene>
    <name evidence="2" type="ORF">DK182_06310</name>
</gene>
<keyword evidence="3" id="KW-1185">Reference proteome</keyword>
<dbReference type="RefSeq" id="WP_080566229.1">
    <property type="nucleotide sequence ID" value="NZ_CP029490.1"/>
</dbReference>
<evidence type="ECO:0000256" key="1">
    <source>
        <dbReference type="SAM" id="Phobius"/>
    </source>
</evidence>
<protein>
    <submittedName>
        <fullName evidence="2">DUF1146 domain-containing protein</fullName>
    </submittedName>
</protein>
<keyword evidence="1" id="KW-1133">Transmembrane helix</keyword>
<dbReference type="Pfam" id="PF06612">
    <property type="entry name" value="DUF1146"/>
    <property type="match status" value="1"/>
</dbReference>
<reference evidence="2 3" key="1">
    <citation type="submission" date="2018-05" db="EMBL/GenBank/DDBJ databases">
        <title>Complete genome sequences of Streptococcus sobrinus.</title>
        <authorList>
            <person name="Sales M."/>
            <person name="Jensen P.A."/>
        </authorList>
    </citation>
    <scope>NUCLEOTIDE SEQUENCE [LARGE SCALE GENOMIC DNA]</scope>
    <source>
        <strain evidence="2 3">SL1</strain>
    </source>
</reference>
<proteinExistence type="predicted"/>
<sequence length="78" mass="9070">MEVAQSFITILCHLFFILMSYQMLTRLVNWEKILRLNPDNLRQVNLFVSFLSIGLGYLVSSFFLTLINLAVTIFTTVH</sequence>
<dbReference type="GeneID" id="93924123"/>
<evidence type="ECO:0000313" key="2">
    <source>
        <dbReference type="EMBL" id="AWN20982.1"/>
    </source>
</evidence>